<dbReference type="AlphaFoldDB" id="A0A453MYR7"/>
<reference evidence="3" key="2">
    <citation type="journal article" date="2017" name="Nat. Plants">
        <title>The Aegilops tauschii genome reveals multiple impacts of transposons.</title>
        <authorList>
            <person name="Zhao G."/>
            <person name="Zou C."/>
            <person name="Li K."/>
            <person name="Wang K."/>
            <person name="Li T."/>
            <person name="Gao L."/>
            <person name="Zhang X."/>
            <person name="Wang H."/>
            <person name="Yang Z."/>
            <person name="Liu X."/>
            <person name="Jiang W."/>
            <person name="Mao L."/>
            <person name="Kong X."/>
            <person name="Jiao Y."/>
            <person name="Jia J."/>
        </authorList>
    </citation>
    <scope>NUCLEOTIDE SEQUENCE [LARGE SCALE GENOMIC DNA]</scope>
    <source>
        <strain evidence="3">cv. AL8/78</strain>
    </source>
</reference>
<reference evidence="2" key="3">
    <citation type="journal article" date="2017" name="Nature">
        <title>Genome sequence of the progenitor of the wheat D genome Aegilops tauschii.</title>
        <authorList>
            <person name="Luo M.C."/>
            <person name="Gu Y.Q."/>
            <person name="Puiu D."/>
            <person name="Wang H."/>
            <person name="Twardziok S.O."/>
            <person name="Deal K.R."/>
            <person name="Huo N."/>
            <person name="Zhu T."/>
            <person name="Wang L."/>
            <person name="Wang Y."/>
            <person name="McGuire P.E."/>
            <person name="Liu S."/>
            <person name="Long H."/>
            <person name="Ramasamy R.K."/>
            <person name="Rodriguez J.C."/>
            <person name="Van S.L."/>
            <person name="Yuan L."/>
            <person name="Wang Z."/>
            <person name="Xia Z."/>
            <person name="Xiao L."/>
            <person name="Anderson O.D."/>
            <person name="Ouyang S."/>
            <person name="Liang Y."/>
            <person name="Zimin A.V."/>
            <person name="Pertea G."/>
            <person name="Qi P."/>
            <person name="Bennetzen J.L."/>
            <person name="Dai X."/>
            <person name="Dawson M.W."/>
            <person name="Muller H.G."/>
            <person name="Kugler K."/>
            <person name="Rivarola-Duarte L."/>
            <person name="Spannagl M."/>
            <person name="Mayer K.F.X."/>
            <person name="Lu F.H."/>
            <person name="Bevan M.W."/>
            <person name="Leroy P."/>
            <person name="Li P."/>
            <person name="You F.M."/>
            <person name="Sun Q."/>
            <person name="Liu Z."/>
            <person name="Lyons E."/>
            <person name="Wicker T."/>
            <person name="Salzberg S.L."/>
            <person name="Devos K.M."/>
            <person name="Dvorak J."/>
        </authorList>
    </citation>
    <scope>NUCLEOTIDE SEQUENCE [LARGE SCALE GENOMIC DNA]</scope>
    <source>
        <strain evidence="2">cv. AL8/78</strain>
    </source>
</reference>
<name>A0A453MYR7_AEGTS</name>
<organism evidence="2 3">
    <name type="scientific">Aegilops tauschii subsp. strangulata</name>
    <name type="common">Goatgrass</name>
    <dbReference type="NCBI Taxonomy" id="200361"/>
    <lineage>
        <taxon>Eukaryota</taxon>
        <taxon>Viridiplantae</taxon>
        <taxon>Streptophyta</taxon>
        <taxon>Embryophyta</taxon>
        <taxon>Tracheophyta</taxon>
        <taxon>Spermatophyta</taxon>
        <taxon>Magnoliopsida</taxon>
        <taxon>Liliopsida</taxon>
        <taxon>Poales</taxon>
        <taxon>Poaceae</taxon>
        <taxon>BOP clade</taxon>
        <taxon>Pooideae</taxon>
        <taxon>Triticodae</taxon>
        <taxon>Triticeae</taxon>
        <taxon>Triticinae</taxon>
        <taxon>Aegilops</taxon>
    </lineage>
</organism>
<feature type="compositionally biased region" description="Basic residues" evidence="1">
    <location>
        <begin position="31"/>
        <end position="55"/>
    </location>
</feature>
<proteinExistence type="predicted"/>
<keyword evidence="3" id="KW-1185">Reference proteome</keyword>
<evidence type="ECO:0000313" key="3">
    <source>
        <dbReference type="Proteomes" id="UP000015105"/>
    </source>
</evidence>
<dbReference type="EnsemblPlants" id="AET6Gv20151000.2">
    <property type="protein sequence ID" value="AET6Gv20151000.2"/>
    <property type="gene ID" value="AET6Gv20151000"/>
</dbReference>
<reference evidence="3" key="1">
    <citation type="journal article" date="2014" name="Science">
        <title>Ancient hybridizations among the ancestral genomes of bread wheat.</title>
        <authorList>
            <consortium name="International Wheat Genome Sequencing Consortium,"/>
            <person name="Marcussen T."/>
            <person name="Sandve S.R."/>
            <person name="Heier L."/>
            <person name="Spannagl M."/>
            <person name="Pfeifer M."/>
            <person name="Jakobsen K.S."/>
            <person name="Wulff B.B."/>
            <person name="Steuernagel B."/>
            <person name="Mayer K.F."/>
            <person name="Olsen O.A."/>
        </authorList>
    </citation>
    <scope>NUCLEOTIDE SEQUENCE [LARGE SCALE GENOMIC DNA]</scope>
    <source>
        <strain evidence="3">cv. AL8/78</strain>
    </source>
</reference>
<accession>A0A453MYR7</accession>
<dbReference type="Gramene" id="AET6Gv20151000.3">
    <property type="protein sequence ID" value="AET6Gv20151000.3"/>
    <property type="gene ID" value="AET6Gv20151000"/>
</dbReference>
<dbReference type="Gramene" id="AET6Gv20151000.2">
    <property type="protein sequence ID" value="AET6Gv20151000.2"/>
    <property type="gene ID" value="AET6Gv20151000"/>
</dbReference>
<evidence type="ECO:0000256" key="1">
    <source>
        <dbReference type="SAM" id="MobiDB-lite"/>
    </source>
</evidence>
<reference evidence="2" key="4">
    <citation type="submission" date="2019-03" db="UniProtKB">
        <authorList>
            <consortium name="EnsemblPlants"/>
        </authorList>
    </citation>
    <scope>IDENTIFICATION</scope>
</reference>
<dbReference type="Proteomes" id="UP000015105">
    <property type="component" value="Chromosome 6D"/>
</dbReference>
<dbReference type="EnsemblPlants" id="AET6Gv20151000.3">
    <property type="protein sequence ID" value="AET6Gv20151000.3"/>
    <property type="gene ID" value="AET6Gv20151000"/>
</dbReference>
<dbReference type="PANTHER" id="PTHR32133:SF306">
    <property type="entry name" value="F-BOX DOMAIN-CONTAINING PROTEIN"/>
    <property type="match status" value="1"/>
</dbReference>
<feature type="region of interest" description="Disordered" evidence="1">
    <location>
        <begin position="1"/>
        <end position="62"/>
    </location>
</feature>
<dbReference type="PANTHER" id="PTHR32133">
    <property type="entry name" value="OS07G0120400 PROTEIN"/>
    <property type="match status" value="1"/>
</dbReference>
<evidence type="ECO:0000313" key="2">
    <source>
        <dbReference type="EnsemblPlants" id="AET6Gv20151000.2"/>
    </source>
</evidence>
<reference evidence="2" key="5">
    <citation type="journal article" date="2021" name="G3 (Bethesda)">
        <title>Aegilops tauschii genome assembly Aet v5.0 features greater sequence contiguity and improved annotation.</title>
        <authorList>
            <person name="Wang L."/>
            <person name="Zhu T."/>
            <person name="Rodriguez J.C."/>
            <person name="Deal K.R."/>
            <person name="Dubcovsky J."/>
            <person name="McGuire P.E."/>
            <person name="Lux T."/>
            <person name="Spannagl M."/>
            <person name="Mayer K.F.X."/>
            <person name="Baldrich P."/>
            <person name="Meyers B.C."/>
            <person name="Huo N."/>
            <person name="Gu Y.Q."/>
            <person name="Zhou H."/>
            <person name="Devos K.M."/>
            <person name="Bennetzen J.L."/>
            <person name="Unver T."/>
            <person name="Budak H."/>
            <person name="Gulick P.J."/>
            <person name="Galiba G."/>
            <person name="Kalapos B."/>
            <person name="Nelson D.R."/>
            <person name="Li P."/>
            <person name="You F.M."/>
            <person name="Luo M.C."/>
            <person name="Dvorak J."/>
        </authorList>
    </citation>
    <scope>NUCLEOTIDE SEQUENCE [LARGE SCALE GENOMIC DNA]</scope>
    <source>
        <strain evidence="2">cv. AL8/78</strain>
    </source>
</reference>
<sequence>QSQSPPKTLASALHGAATGADLRPKPPPRSLRPHHGVPPARLHRPPHLRRARLPPRPRPPLDYRSSEFVVWDPVTGRERRIPDDVPDRYTNHVVLCAAGAGCDHSACSGGPFLMASAGVHVMDLVQADARLYSSETGVRRGPDGIYLDYNDGQFDEDCSYSLEADRPGVLVGGTLYFVCQSGALLRYGFLGKQNLSLIKPPPGKFHGRGTIVTRAENGGLGLATLGRDVLHLWSTETGPNGDVKWVKMNDIHLQKLMPFKSPARLIGSTEDTNVVFVTSDDHGIFTIELKSLLTRKVCEMGKVKDFFPYVCYYTPAACARGTLPAPVGPQ</sequence>
<protein>
    <submittedName>
        <fullName evidence="2">Uncharacterized protein</fullName>
    </submittedName>
</protein>